<evidence type="ECO:0000259" key="8">
    <source>
        <dbReference type="PROSITE" id="PS50212"/>
    </source>
</evidence>
<dbReference type="InterPro" id="IPR036028">
    <property type="entry name" value="SH3-like_dom_sf"/>
</dbReference>
<evidence type="ECO:0000259" key="6">
    <source>
        <dbReference type="PROSITE" id="PS50002"/>
    </source>
</evidence>
<dbReference type="PROSITE" id="PS50212">
    <property type="entry name" value="RASGEF_NTER"/>
    <property type="match status" value="1"/>
</dbReference>
<dbReference type="InterPro" id="IPR036964">
    <property type="entry name" value="RASGEF_cat_dom_sf"/>
</dbReference>
<gene>
    <name evidence="9" type="ORF">EX30DRAFT_349462</name>
</gene>
<feature type="domain" description="SH3" evidence="6">
    <location>
        <begin position="77"/>
        <end position="143"/>
    </location>
</feature>
<dbReference type="PROSITE" id="PS00720">
    <property type="entry name" value="RASGEF"/>
    <property type="match status" value="1"/>
</dbReference>
<keyword evidence="1 4" id="KW-0728">SH3 domain</keyword>
<dbReference type="Gene3D" id="1.10.840.10">
    <property type="entry name" value="Ras guanine-nucleotide exchange factors catalytic domain"/>
    <property type="match status" value="1"/>
</dbReference>
<dbReference type="InParanoid" id="A0A4S2MUY3"/>
<dbReference type="GO" id="GO:0005085">
    <property type="term" value="F:guanyl-nucleotide exchange factor activity"/>
    <property type="evidence" value="ECO:0007669"/>
    <property type="project" value="UniProtKB-KW"/>
</dbReference>
<protein>
    <submittedName>
        <fullName evidence="9">Ras GEF</fullName>
    </submittedName>
</protein>
<dbReference type="SMART" id="SM00326">
    <property type="entry name" value="SH3"/>
    <property type="match status" value="1"/>
</dbReference>
<feature type="compositionally biased region" description="Polar residues" evidence="5">
    <location>
        <begin position="362"/>
        <end position="372"/>
    </location>
</feature>
<evidence type="ECO:0000256" key="1">
    <source>
        <dbReference type="ARBA" id="ARBA00022443"/>
    </source>
</evidence>
<dbReference type="AlphaFoldDB" id="A0A4S2MUY3"/>
<evidence type="ECO:0000256" key="3">
    <source>
        <dbReference type="PROSITE-ProRule" id="PRU00168"/>
    </source>
</evidence>
<dbReference type="SUPFAM" id="SSF48366">
    <property type="entry name" value="Ras GEF"/>
    <property type="match status" value="1"/>
</dbReference>
<dbReference type="GO" id="GO:0005886">
    <property type="term" value="C:plasma membrane"/>
    <property type="evidence" value="ECO:0007669"/>
    <property type="project" value="TreeGrafter"/>
</dbReference>
<dbReference type="InterPro" id="IPR001452">
    <property type="entry name" value="SH3_domain"/>
</dbReference>
<feature type="domain" description="N-terminal Ras-GEF" evidence="8">
    <location>
        <begin position="755"/>
        <end position="875"/>
    </location>
</feature>
<dbReference type="CDD" id="cd06224">
    <property type="entry name" value="REM"/>
    <property type="match status" value="1"/>
</dbReference>
<feature type="region of interest" description="Disordered" evidence="5">
    <location>
        <begin position="617"/>
        <end position="636"/>
    </location>
</feature>
<dbReference type="FunCoup" id="A0A4S2MUY3">
    <property type="interactions" value="13"/>
</dbReference>
<accession>A0A4S2MUY3</accession>
<dbReference type="SUPFAM" id="SSF50044">
    <property type="entry name" value="SH3-domain"/>
    <property type="match status" value="1"/>
</dbReference>
<feature type="compositionally biased region" description="Basic and acidic residues" evidence="5">
    <location>
        <begin position="726"/>
        <end position="737"/>
    </location>
</feature>
<dbReference type="InterPro" id="IPR000651">
    <property type="entry name" value="Ras-like_Gua-exchang_fac_N"/>
</dbReference>
<dbReference type="PROSITE" id="PS50009">
    <property type="entry name" value="RASGEF_CAT"/>
    <property type="match status" value="1"/>
</dbReference>
<name>A0A4S2MUY3_9PEZI</name>
<sequence length="1250" mass="136621">MQETNYQARSSVYVAPLRVDKSRRNVGNVAENQISEAMHSRNKSYGAESQSSQHYTPPPSPGASQKSLPPTPSPQQSQSSYLRAFYPFLPTITPGSMTVTLPLNTGDVVMVHSIHDNGWADGTMLSSGVRGWLPTNYCETFEPEEMKSLLDASYDFFEQLLTLSNGSKVTQKCVTSVVAGVRSLLDCTRCLGRDAPTVRNSERINKSRKLLLSELTGMINTSKRLPGHAQYNSNVVLDELVSDMVLRNFKIVLKAVRFLDIWHNLCDEQAQMNSQPFENIPPTPPSEAYGYSNTNSSSASFSSFGHTVSSNTSYFESPSPLSPQSVLSEVQAYFPLNGISAHNSSRPLPSTPHSETPPGSAITRNNHYSPRTPAETVNYSHCRHMTQNMNAHVESISAIHTPSTFALARLNSSHDVLLSYLGSYIGRIHLQARFTPQLQFTHQHSISAAKDLLDVVEAVHARDTDATALACAKNAMYERIDSLIAAANDLFASRFEDVEEEYDEDSGIVIPDGGLSLVEAATGCVRGAGECVAKSKFVIERVGDFELEPSPLAIGLGITTDTPVIEAPLEVTVTTNDASQDVPPLVVEKIPPPPPPKDYPRSDSPLTQLGVDTTLVPPANSMLLPPTPTDDVSRRFSGSSQMLPLQQNSEEVYPELGDLPPPSPIIIDGIFGARVASMGAQSLGTVSTAANSIRGSDLSIISRTSTRATTPDNSAGAEGLSPLGQDDGKLPEDKQVEQEEEASPKSYAEELTFNKEGQITGGTLRALVEQLTIHDSTPDAVFTNTFYLTFRLFTTPTKFAEALVDRFETVDCDASWAKPIRLRVYNAFKTWLETHWRANLDNEALKVIQEFANDSLTIILPSAAMRLLDLTEKASQMDGQLVPRLVSGMGKGNTAAASVASPDTPLPSPIISRSQLLALKYTVNGHARPSILDFDPLEIARQLTLKESRMFCAICPEELLAQEWTKKKSNIATNVRALSTLATNLAHLVAESILDLPDAKVRARVIKHWIKIADRCLELNNYDTLMAIMCTMNTSTIIRLKKTWELVTPKTKQVLDHLRSVIDVSKNHAVLRARLRGHVPPCIPFLGTYLTDLTFVDVGNPSTRPTSIAGSTITLINFDKHIRTANVISELQRFQIPYHISEVPEMQSWLDRELDRIQNSKEADVQALYRRSLLLEPRERQTPRVGGGVGEGADGGMMTAPGSPEKVVGVKVEVVKPVMGGKETGGGSGSGRSDLFAWTHMFRTQSSSSS</sequence>
<feature type="region of interest" description="Disordered" evidence="5">
    <location>
        <begin position="344"/>
        <end position="372"/>
    </location>
</feature>
<evidence type="ECO:0000256" key="4">
    <source>
        <dbReference type="PROSITE-ProRule" id="PRU00192"/>
    </source>
</evidence>
<proteinExistence type="predicted"/>
<dbReference type="Gene3D" id="1.20.870.10">
    <property type="entry name" value="Son of sevenless (SoS) protein Chain: S domain 1"/>
    <property type="match status" value="1"/>
</dbReference>
<dbReference type="STRING" id="341454.A0A4S2MUY3"/>
<keyword evidence="2 3" id="KW-0344">Guanine-nucleotide releasing factor</keyword>
<evidence type="ECO:0000256" key="2">
    <source>
        <dbReference type="ARBA" id="ARBA00022658"/>
    </source>
</evidence>
<dbReference type="EMBL" id="ML220125">
    <property type="protein sequence ID" value="TGZ80314.1"/>
    <property type="molecule type" value="Genomic_DNA"/>
</dbReference>
<feature type="region of interest" description="Disordered" evidence="5">
    <location>
        <begin position="1179"/>
        <end position="1204"/>
    </location>
</feature>
<dbReference type="Pfam" id="PF00617">
    <property type="entry name" value="RasGEF"/>
    <property type="match status" value="1"/>
</dbReference>
<dbReference type="SMART" id="SM00229">
    <property type="entry name" value="RasGEFN"/>
    <property type="match status" value="1"/>
</dbReference>
<dbReference type="PROSITE" id="PS50002">
    <property type="entry name" value="SH3"/>
    <property type="match status" value="1"/>
</dbReference>
<feature type="region of interest" description="Disordered" evidence="5">
    <location>
        <begin position="18"/>
        <end position="78"/>
    </location>
</feature>
<evidence type="ECO:0000313" key="10">
    <source>
        <dbReference type="Proteomes" id="UP000298138"/>
    </source>
</evidence>
<keyword evidence="10" id="KW-1185">Reference proteome</keyword>
<dbReference type="PANTHER" id="PTHR23113">
    <property type="entry name" value="GUANINE NUCLEOTIDE EXCHANGE FACTOR"/>
    <property type="match status" value="1"/>
</dbReference>
<feature type="compositionally biased region" description="Gly residues" evidence="5">
    <location>
        <begin position="1185"/>
        <end position="1195"/>
    </location>
</feature>
<dbReference type="InterPro" id="IPR023578">
    <property type="entry name" value="Ras_GEF_dom_sf"/>
</dbReference>
<feature type="compositionally biased region" description="Polar residues" evidence="5">
    <location>
        <begin position="344"/>
        <end position="354"/>
    </location>
</feature>
<dbReference type="CDD" id="cd00155">
    <property type="entry name" value="RasGEF"/>
    <property type="match status" value="1"/>
</dbReference>
<dbReference type="GO" id="GO:0007265">
    <property type="term" value="P:Ras protein signal transduction"/>
    <property type="evidence" value="ECO:0007669"/>
    <property type="project" value="TreeGrafter"/>
</dbReference>
<dbReference type="InterPro" id="IPR019804">
    <property type="entry name" value="Ras_G-nucl-exch_fac_CS"/>
</dbReference>
<dbReference type="Pfam" id="PF00618">
    <property type="entry name" value="RasGEF_N"/>
    <property type="match status" value="1"/>
</dbReference>
<organism evidence="9 10">
    <name type="scientific">Ascodesmis nigricans</name>
    <dbReference type="NCBI Taxonomy" id="341454"/>
    <lineage>
        <taxon>Eukaryota</taxon>
        <taxon>Fungi</taxon>
        <taxon>Dikarya</taxon>
        <taxon>Ascomycota</taxon>
        <taxon>Pezizomycotina</taxon>
        <taxon>Pezizomycetes</taxon>
        <taxon>Pezizales</taxon>
        <taxon>Ascodesmidaceae</taxon>
        <taxon>Ascodesmis</taxon>
    </lineage>
</organism>
<dbReference type="SMART" id="SM00147">
    <property type="entry name" value="RasGEF"/>
    <property type="match status" value="1"/>
</dbReference>
<dbReference type="Gene3D" id="2.30.30.40">
    <property type="entry name" value="SH3 Domains"/>
    <property type="match status" value="1"/>
</dbReference>
<feature type="compositionally biased region" description="Low complexity" evidence="5">
    <location>
        <begin position="64"/>
        <end position="78"/>
    </location>
</feature>
<dbReference type="Proteomes" id="UP000298138">
    <property type="component" value="Unassembled WGS sequence"/>
</dbReference>
<evidence type="ECO:0000259" key="7">
    <source>
        <dbReference type="PROSITE" id="PS50009"/>
    </source>
</evidence>
<evidence type="ECO:0000256" key="5">
    <source>
        <dbReference type="SAM" id="MobiDB-lite"/>
    </source>
</evidence>
<dbReference type="OrthoDB" id="546434at2759"/>
<feature type="domain" description="Ras-GEF" evidence="7">
    <location>
        <begin position="935"/>
        <end position="1178"/>
    </location>
</feature>
<dbReference type="InterPro" id="IPR008937">
    <property type="entry name" value="Ras-like_GEF"/>
</dbReference>
<feature type="region of interest" description="Disordered" evidence="5">
    <location>
        <begin position="702"/>
        <end position="747"/>
    </location>
</feature>
<dbReference type="PANTHER" id="PTHR23113:SF354">
    <property type="entry name" value="BUD SITE SELECTION PROTEIN 5"/>
    <property type="match status" value="1"/>
</dbReference>
<evidence type="ECO:0000313" key="9">
    <source>
        <dbReference type="EMBL" id="TGZ80314.1"/>
    </source>
</evidence>
<dbReference type="InterPro" id="IPR001895">
    <property type="entry name" value="RASGEF_cat_dom"/>
</dbReference>
<reference evidence="9 10" key="1">
    <citation type="submission" date="2019-04" db="EMBL/GenBank/DDBJ databases">
        <title>Comparative genomics and transcriptomics to analyze fruiting body development in filamentous ascomycetes.</title>
        <authorList>
            <consortium name="DOE Joint Genome Institute"/>
            <person name="Lutkenhaus R."/>
            <person name="Traeger S."/>
            <person name="Breuer J."/>
            <person name="Kuo A."/>
            <person name="Lipzen A."/>
            <person name="Pangilinan J."/>
            <person name="Dilworth D."/>
            <person name="Sandor L."/>
            <person name="Poggeler S."/>
            <person name="Barry K."/>
            <person name="Grigoriev I.V."/>
            <person name="Nowrousian M."/>
        </authorList>
    </citation>
    <scope>NUCLEOTIDE SEQUENCE [LARGE SCALE GENOMIC DNA]</scope>
    <source>
        <strain evidence="9 10">CBS 389.68</strain>
    </source>
</reference>